<sequence>MLSEKEKDQKSSEEYNQPEQHPVEVLKTSKADNSRSPLHGDLSEAPEEENAVVRDQDTKKDTKD</sequence>
<feature type="region of interest" description="Disordered" evidence="1">
    <location>
        <begin position="1"/>
        <end position="64"/>
    </location>
</feature>
<feature type="compositionally biased region" description="Basic and acidic residues" evidence="1">
    <location>
        <begin position="51"/>
        <end position="64"/>
    </location>
</feature>
<proteinExistence type="predicted"/>
<evidence type="ECO:0000313" key="2">
    <source>
        <dbReference type="EMBL" id="QHS61718.1"/>
    </source>
</evidence>
<dbReference type="Proteomes" id="UP000476411">
    <property type="component" value="Chromosome"/>
</dbReference>
<protein>
    <submittedName>
        <fullName evidence="2">Uncharacterized protein</fullName>
    </submittedName>
</protein>
<evidence type="ECO:0000256" key="1">
    <source>
        <dbReference type="SAM" id="MobiDB-lite"/>
    </source>
</evidence>
<dbReference type="KEGG" id="chih:GWR21_19575"/>
<feature type="compositionally biased region" description="Basic and acidic residues" evidence="1">
    <location>
        <begin position="21"/>
        <end position="33"/>
    </location>
</feature>
<dbReference type="AlphaFoldDB" id="A0A6B9ZGZ4"/>
<accession>A0A6B9ZGZ4</accession>
<dbReference type="EMBL" id="CP048113">
    <property type="protein sequence ID" value="QHS61718.1"/>
    <property type="molecule type" value="Genomic_DNA"/>
</dbReference>
<feature type="compositionally biased region" description="Basic and acidic residues" evidence="1">
    <location>
        <begin position="1"/>
        <end position="13"/>
    </location>
</feature>
<organism evidence="2 3">
    <name type="scientific">Chitinophaga agri</name>
    <dbReference type="NCBI Taxonomy" id="2703787"/>
    <lineage>
        <taxon>Bacteria</taxon>
        <taxon>Pseudomonadati</taxon>
        <taxon>Bacteroidota</taxon>
        <taxon>Chitinophagia</taxon>
        <taxon>Chitinophagales</taxon>
        <taxon>Chitinophagaceae</taxon>
        <taxon>Chitinophaga</taxon>
    </lineage>
</organism>
<gene>
    <name evidence="2" type="ORF">GWR21_19575</name>
</gene>
<dbReference type="RefSeq" id="WP_162333383.1">
    <property type="nucleotide sequence ID" value="NZ_CP048113.1"/>
</dbReference>
<evidence type="ECO:0000313" key="3">
    <source>
        <dbReference type="Proteomes" id="UP000476411"/>
    </source>
</evidence>
<reference evidence="2 3" key="1">
    <citation type="submission" date="2020-01" db="EMBL/GenBank/DDBJ databases">
        <title>Complete genome sequence of Chitinophaga sp. H33E-04 isolated from quinoa roots.</title>
        <authorList>
            <person name="Weon H.-Y."/>
            <person name="Lee S.A."/>
        </authorList>
    </citation>
    <scope>NUCLEOTIDE SEQUENCE [LARGE SCALE GENOMIC DNA]</scope>
    <source>
        <strain evidence="2 3">H33E-04</strain>
    </source>
</reference>
<name>A0A6B9ZGZ4_9BACT</name>
<keyword evidence="3" id="KW-1185">Reference proteome</keyword>